<feature type="non-terminal residue" evidence="4">
    <location>
        <position position="1"/>
    </location>
</feature>
<dbReference type="InterPro" id="IPR007174">
    <property type="entry name" value="Las1"/>
</dbReference>
<dbReference type="GO" id="GO:0004519">
    <property type="term" value="F:endonuclease activity"/>
    <property type="evidence" value="ECO:0007669"/>
    <property type="project" value="InterPro"/>
</dbReference>
<evidence type="ECO:0000256" key="1">
    <source>
        <dbReference type="SAM" id="MobiDB-lite"/>
    </source>
</evidence>
<dbReference type="Proteomes" id="UP000189701">
    <property type="component" value="Unplaced"/>
</dbReference>
<evidence type="ECO:0000313" key="4">
    <source>
        <dbReference type="RefSeq" id="XP_009762963.1"/>
    </source>
</evidence>
<evidence type="ECO:0000259" key="2">
    <source>
        <dbReference type="Pfam" id="PF07727"/>
    </source>
</evidence>
<sequence>RDRCYAPDLHRYLMSADVTFFESKPFFTTDVTSADHHDISEVLPILTFEEFSNPPPPSTIEVSPIPTFEESSVIPPSSPATGTPLLTYHRRSRPTSGPSGSRPAPDTAPTADPAPSTPIALRKVKVGPDGQIDRLKARLVAKGYTQIFGLDYSDTFSPVAKVASVRLFLSMAADGITNLKQHLFQHFQTKDLGRLKYFLGMTGCRPVDTPMDPNSKLLPGQGEPLSDPASYRRLHLHIYFVLGDLKFSGIICVSGSKKQLTRATKAVLRLYTSSSSEVISVLLELMLQPLDSPNGELVNALKFHDIIDSHSAYDYWKPILKKLSNREPELLLTLLQAALDKIETLEAMKHELVSGENCFSGNENESLRLQLLFYLCEEVVGNLKTLKPLNRSDSAADREDSSRKLGLPEATLQQILRKCLLLSSHTNNQLMDSVLVIAQIMGRNSLFHKLNKLCSLSVFDSEIIHSDPSTSSSESFLLSKGEDSLRQAAQKLELIKHQVVKGNNVKTADAGSRWVVAEAWKPCPTGMLPHTFGSTGRLPILDFVDDSAEVAKSSDNDIPETDKCGCKRDASSAIECLDDHPNMKKMRKTEEPGDSNNDRDFLSDKNDNDDMPLEGSKGHLLIGGVWRKVSKEELHDIARAVKILI</sequence>
<dbReference type="Pfam" id="PF07727">
    <property type="entry name" value="RVT_2"/>
    <property type="match status" value="1"/>
</dbReference>
<name>A0A1U7V9B5_NICSY</name>
<feature type="domain" description="Reverse transcriptase Ty1/copia-type" evidence="2">
    <location>
        <begin position="132"/>
        <end position="174"/>
    </location>
</feature>
<dbReference type="STRING" id="4096.A0A1U7V9B5"/>
<dbReference type="eggNOG" id="KOG2425">
    <property type="taxonomic scope" value="Eukaryota"/>
</dbReference>
<gene>
    <name evidence="4" type="primary">LOC104214933</name>
</gene>
<reference evidence="4" key="2">
    <citation type="submission" date="2025-08" db="UniProtKB">
        <authorList>
            <consortium name="RefSeq"/>
        </authorList>
    </citation>
    <scope>IDENTIFICATION</scope>
    <source>
        <tissue evidence="4">Leaf</tissue>
    </source>
</reference>
<dbReference type="GO" id="GO:0000470">
    <property type="term" value="P:maturation of LSU-rRNA"/>
    <property type="evidence" value="ECO:0007669"/>
    <property type="project" value="TreeGrafter"/>
</dbReference>
<feature type="region of interest" description="Disordered" evidence="1">
    <location>
        <begin position="577"/>
        <end position="613"/>
    </location>
</feature>
<dbReference type="RefSeq" id="XP_009762963.1">
    <property type="nucleotide sequence ID" value="XM_009764661.1"/>
</dbReference>
<dbReference type="AlphaFoldDB" id="A0A1U7V9B5"/>
<keyword evidence="3" id="KW-1185">Reference proteome</keyword>
<dbReference type="InterPro" id="IPR013103">
    <property type="entry name" value="RVT_2"/>
</dbReference>
<dbReference type="PANTHER" id="PTHR15002">
    <property type="entry name" value="RIBOSOMAL BIOGENESIS PROTEIN LAS1L"/>
    <property type="match status" value="1"/>
</dbReference>
<proteinExistence type="predicted"/>
<reference evidence="3" key="1">
    <citation type="journal article" date="2013" name="Genome Biol.">
        <title>Reference genomes and transcriptomes of Nicotiana sylvestris and Nicotiana tomentosiformis.</title>
        <authorList>
            <person name="Sierro N."/>
            <person name="Battey J.N."/>
            <person name="Ouadi S."/>
            <person name="Bovet L."/>
            <person name="Goepfert S."/>
            <person name="Bakaher N."/>
            <person name="Peitsch M.C."/>
            <person name="Ivanov N.V."/>
        </authorList>
    </citation>
    <scope>NUCLEOTIDE SEQUENCE [LARGE SCALE GENOMIC DNA]</scope>
</reference>
<evidence type="ECO:0000313" key="3">
    <source>
        <dbReference type="Proteomes" id="UP000189701"/>
    </source>
</evidence>
<dbReference type="GO" id="GO:0030687">
    <property type="term" value="C:preribosome, large subunit precursor"/>
    <property type="evidence" value="ECO:0007669"/>
    <property type="project" value="TreeGrafter"/>
</dbReference>
<feature type="compositionally biased region" description="Low complexity" evidence="1">
    <location>
        <begin position="94"/>
        <end position="118"/>
    </location>
</feature>
<dbReference type="PANTHER" id="PTHR15002:SF0">
    <property type="entry name" value="RIBOSOMAL BIOGENESIS PROTEIN LAS1L"/>
    <property type="match status" value="1"/>
</dbReference>
<feature type="region of interest" description="Disordered" evidence="1">
    <location>
        <begin position="53"/>
        <end position="118"/>
    </location>
</feature>
<feature type="compositionally biased region" description="Basic and acidic residues" evidence="1">
    <location>
        <begin position="577"/>
        <end position="608"/>
    </location>
</feature>
<dbReference type="GO" id="GO:0000460">
    <property type="term" value="P:maturation of 5.8S rRNA"/>
    <property type="evidence" value="ECO:0007669"/>
    <property type="project" value="TreeGrafter"/>
</dbReference>
<organism evidence="3 4">
    <name type="scientific">Nicotiana sylvestris</name>
    <name type="common">Wood tobacco</name>
    <name type="synonym">South American tobacco</name>
    <dbReference type="NCBI Taxonomy" id="4096"/>
    <lineage>
        <taxon>Eukaryota</taxon>
        <taxon>Viridiplantae</taxon>
        <taxon>Streptophyta</taxon>
        <taxon>Embryophyta</taxon>
        <taxon>Tracheophyta</taxon>
        <taxon>Spermatophyta</taxon>
        <taxon>Magnoliopsida</taxon>
        <taxon>eudicotyledons</taxon>
        <taxon>Gunneridae</taxon>
        <taxon>Pentapetalae</taxon>
        <taxon>asterids</taxon>
        <taxon>lamiids</taxon>
        <taxon>Solanales</taxon>
        <taxon>Solanaceae</taxon>
        <taxon>Nicotianoideae</taxon>
        <taxon>Nicotianeae</taxon>
        <taxon>Nicotiana</taxon>
    </lineage>
</organism>
<accession>A0A1U7V9B5</accession>
<dbReference type="eggNOG" id="KOG0017">
    <property type="taxonomic scope" value="Eukaryota"/>
</dbReference>
<protein>
    <submittedName>
        <fullName evidence="4">Uncharacterized protein LOC104214933</fullName>
    </submittedName>
</protein>
<dbReference type="GO" id="GO:0090730">
    <property type="term" value="C:Las1 complex"/>
    <property type="evidence" value="ECO:0007669"/>
    <property type="project" value="InterPro"/>
</dbReference>